<dbReference type="EMBL" id="CDMZ01003597">
    <property type="protein sequence ID" value="CEM46953.1"/>
    <property type="molecule type" value="Genomic_DNA"/>
</dbReference>
<sequence length="86" mass="9916">MFREELAEYYHPDFYDSAEATFISMNESAAFLLDLFCLFGIGKAHSSLNAAEIFDDSFEGLIAFIKRGQPPDMNFVKFMQIFQKKL</sequence>
<protein>
    <submittedName>
        <fullName evidence="1">Uncharacterized protein</fullName>
    </submittedName>
</protein>
<accession>A0A0G4HRM7</accession>
<name>A0A0G4HRM7_9ALVE</name>
<dbReference type="VEuPathDB" id="CryptoDB:Cvel_30661"/>
<reference evidence="1" key="1">
    <citation type="submission" date="2014-11" db="EMBL/GenBank/DDBJ databases">
        <authorList>
            <person name="Otto D Thomas"/>
            <person name="Naeem Raeece"/>
        </authorList>
    </citation>
    <scope>NUCLEOTIDE SEQUENCE</scope>
</reference>
<evidence type="ECO:0000313" key="1">
    <source>
        <dbReference type="EMBL" id="CEM46953.1"/>
    </source>
</evidence>
<gene>
    <name evidence="1" type="ORF">Cvel_30661</name>
</gene>
<proteinExistence type="predicted"/>
<dbReference type="AlphaFoldDB" id="A0A0G4HRM7"/>
<organism evidence="1">
    <name type="scientific">Chromera velia CCMP2878</name>
    <dbReference type="NCBI Taxonomy" id="1169474"/>
    <lineage>
        <taxon>Eukaryota</taxon>
        <taxon>Sar</taxon>
        <taxon>Alveolata</taxon>
        <taxon>Colpodellida</taxon>
        <taxon>Chromeraceae</taxon>
        <taxon>Chromera</taxon>
    </lineage>
</organism>